<sequence length="54" mass="5954">MSPVASHGGRFGDRPTTTAFTTEDRSSSYGAEIDTDHRPRLTASPWTNPVEAYR</sequence>
<proteinExistence type="predicted"/>
<protein>
    <submittedName>
        <fullName evidence="2">Uncharacterized protein</fullName>
    </submittedName>
</protein>
<dbReference type="HOGENOM" id="CLU_3045818_0_0_11"/>
<evidence type="ECO:0000256" key="1">
    <source>
        <dbReference type="SAM" id="MobiDB-lite"/>
    </source>
</evidence>
<reference evidence="2 3" key="1">
    <citation type="journal article" date="2012" name="J. Bacteriol.">
        <title>Whole-Genome Sequence of Nocardiopsis alba Strain ATCC BAA-2165, Associated with Honeybees.</title>
        <authorList>
            <person name="Qiao J."/>
            <person name="Chen L."/>
            <person name="Li Y."/>
            <person name="Wang J."/>
            <person name="Zhang W."/>
            <person name="Chen S."/>
        </authorList>
    </citation>
    <scope>NUCLEOTIDE SEQUENCE [LARGE SCALE GENOMIC DNA]</scope>
    <source>
        <strain evidence="3">ATCC BAA-2165 / BE74</strain>
    </source>
</reference>
<name>J7LCK6_NOCAA</name>
<accession>J7LCK6</accession>
<dbReference type="AlphaFoldDB" id="J7LCK6"/>
<organism evidence="2 3">
    <name type="scientific">Nocardiopsis alba (strain ATCC BAA-2165 / BE74)</name>
    <dbReference type="NCBI Taxonomy" id="1205910"/>
    <lineage>
        <taxon>Bacteria</taxon>
        <taxon>Bacillati</taxon>
        <taxon>Actinomycetota</taxon>
        <taxon>Actinomycetes</taxon>
        <taxon>Streptosporangiales</taxon>
        <taxon>Nocardiopsidaceae</taxon>
        <taxon>Nocardiopsis</taxon>
    </lineage>
</organism>
<reference evidence="3" key="2">
    <citation type="submission" date="2012-08" db="EMBL/GenBank/DDBJ databases">
        <title>Whole-genome sequence of Nocardiopsis alba strain ATCC BAA-2165 associated with honeybees.</title>
        <authorList>
            <person name="Qiao J."/>
            <person name="Chen L."/>
            <person name="Li Y."/>
            <person name="Wang J."/>
            <person name="Zhang W."/>
            <person name="Chen S."/>
        </authorList>
    </citation>
    <scope>NUCLEOTIDE SEQUENCE [LARGE SCALE GENOMIC DNA]</scope>
    <source>
        <strain evidence="3">ATCC BAA-2165 / BE74</strain>
    </source>
</reference>
<dbReference type="Proteomes" id="UP000003779">
    <property type="component" value="Chromosome"/>
</dbReference>
<feature type="region of interest" description="Disordered" evidence="1">
    <location>
        <begin position="1"/>
        <end position="54"/>
    </location>
</feature>
<dbReference type="KEGG" id="nal:B005_0301"/>
<evidence type="ECO:0000313" key="3">
    <source>
        <dbReference type="Proteomes" id="UP000003779"/>
    </source>
</evidence>
<gene>
    <name evidence="2" type="ordered locus">B005_0301</name>
</gene>
<evidence type="ECO:0000313" key="2">
    <source>
        <dbReference type="EMBL" id="AFR08529.1"/>
    </source>
</evidence>
<dbReference type="EMBL" id="CP003788">
    <property type="protein sequence ID" value="AFR08529.1"/>
    <property type="molecule type" value="Genomic_DNA"/>
</dbReference>